<sequence>METEREMKEEAEKKGEKLGKEKSWEKVLLLAACRKNGGGGVPCTTPVVSWKQVGASNTMIKGGPFRSFSLSSISIPPISARKLAAALWEFQHYFSPATMYLGVNNPHRTRRNLHRVNKDEAIDHRNHQTLPVDPHRGGSPDHRQPASASSLRRHIGASLMRHQSADRTHHGLQPLSPASFGSSLEMAPYNPAATPGSSVELKGRIGESSYGFKTSAELLKVLNRIWSLEEQHASNMSLVKALKNELDHARSRIKDLLRYQQAHRREIDELMKQISEDNLARKNKEQEHIDAALQSVRDELEDERKLRKRSESLHRKLARELFEMKVALSTTAKELERERKSRNVLEELCDEFAKGIREYARQLHAAKQRTDQDWTVMADHDNLLLHISESWLDERMQVKDKEAEGSPAHKTSVIEKLSREIEAFLSARKTVSSRDPNETRVRRGSLESIPEAATPPCIGHGDYAFSHSQCVETYNAGPSNYEEQEELVLNRRRKGQTPPSLQMSDIQNTPQETDAKIKKTSRETSTEISMLQKSDIYDTIEGAHQRKRAYNDEVQGSSSKTVDKLISELLLSEGRSSSFPPEYEYKEVSSSNPALRRNASPVRQWMTSMTPPDPMISESSLKMQPVRDNTLKAKLQEPKTKGQHSRLKILKGS</sequence>
<protein>
    <submittedName>
        <fullName evidence="3">Uncharacterized protein</fullName>
    </submittedName>
</protein>
<feature type="region of interest" description="Disordered" evidence="2">
    <location>
        <begin position="634"/>
        <end position="653"/>
    </location>
</feature>
<feature type="compositionally biased region" description="Polar residues" evidence="2">
    <location>
        <begin position="497"/>
        <end position="512"/>
    </location>
</feature>
<organism evidence="3">
    <name type="scientific">Opuntia streptacantha</name>
    <name type="common">Prickly pear cactus</name>
    <name type="synonym">Opuntia cardona</name>
    <dbReference type="NCBI Taxonomy" id="393608"/>
    <lineage>
        <taxon>Eukaryota</taxon>
        <taxon>Viridiplantae</taxon>
        <taxon>Streptophyta</taxon>
        <taxon>Embryophyta</taxon>
        <taxon>Tracheophyta</taxon>
        <taxon>Spermatophyta</taxon>
        <taxon>Magnoliopsida</taxon>
        <taxon>eudicotyledons</taxon>
        <taxon>Gunneridae</taxon>
        <taxon>Pentapetalae</taxon>
        <taxon>Caryophyllales</taxon>
        <taxon>Cactineae</taxon>
        <taxon>Cactaceae</taxon>
        <taxon>Opuntioideae</taxon>
        <taxon>Opuntia</taxon>
    </lineage>
</organism>
<accession>A0A7C8Z416</accession>
<dbReference type="PANTHER" id="PTHR31071">
    <property type="entry name" value="GB|AAF24581.1"/>
    <property type="match status" value="1"/>
</dbReference>
<dbReference type="InterPro" id="IPR043424">
    <property type="entry name" value="BLT-like"/>
</dbReference>
<dbReference type="EMBL" id="GISG01085007">
    <property type="protein sequence ID" value="MBA4632975.1"/>
    <property type="molecule type" value="Transcribed_RNA"/>
</dbReference>
<dbReference type="AlphaFoldDB" id="A0A7C8Z416"/>
<name>A0A7C8Z416_OPUST</name>
<reference evidence="3" key="2">
    <citation type="submission" date="2020-07" db="EMBL/GenBank/DDBJ databases">
        <authorList>
            <person name="Vera ALvarez R."/>
            <person name="Arias-Moreno D.M."/>
            <person name="Jimenez-Jacinto V."/>
            <person name="Jimenez-Bremont J.F."/>
            <person name="Swaminathan K."/>
            <person name="Moose S.P."/>
            <person name="Guerrero-Gonzalez M.L."/>
            <person name="Marino-Ramirez L."/>
            <person name="Landsman D."/>
            <person name="Rodriguez-Kessler M."/>
            <person name="Delgado-Sanchez P."/>
        </authorList>
    </citation>
    <scope>NUCLEOTIDE SEQUENCE</scope>
    <source>
        <tissue evidence="3">Cladode</tissue>
    </source>
</reference>
<proteinExistence type="predicted"/>
<evidence type="ECO:0000256" key="2">
    <source>
        <dbReference type="SAM" id="MobiDB-lite"/>
    </source>
</evidence>
<dbReference type="PANTHER" id="PTHR31071:SF59">
    <property type="entry name" value="INTRACELLULAR PROTEIN TRANSPORTER USO1-LIKE PROTEIN"/>
    <property type="match status" value="1"/>
</dbReference>
<keyword evidence="1" id="KW-0175">Coiled coil</keyword>
<feature type="compositionally biased region" description="Basic and acidic residues" evidence="2">
    <location>
        <begin position="513"/>
        <end position="525"/>
    </location>
</feature>
<feature type="region of interest" description="Disordered" evidence="2">
    <location>
        <begin position="492"/>
        <end position="525"/>
    </location>
</feature>
<feature type="compositionally biased region" description="Basic and acidic residues" evidence="2">
    <location>
        <begin position="133"/>
        <end position="144"/>
    </location>
</feature>
<evidence type="ECO:0000313" key="3">
    <source>
        <dbReference type="EMBL" id="MBA4632975.1"/>
    </source>
</evidence>
<evidence type="ECO:0000256" key="1">
    <source>
        <dbReference type="SAM" id="Coils"/>
    </source>
</evidence>
<feature type="compositionally biased region" description="Basic residues" evidence="2">
    <location>
        <begin position="641"/>
        <end position="653"/>
    </location>
</feature>
<feature type="coiled-coil region" evidence="1">
    <location>
        <begin position="239"/>
        <end position="338"/>
    </location>
</feature>
<feature type="region of interest" description="Disordered" evidence="2">
    <location>
        <begin position="1"/>
        <end position="20"/>
    </location>
</feature>
<reference evidence="3" key="1">
    <citation type="journal article" date="2013" name="J. Plant Res.">
        <title>Effect of fungi and light on seed germination of three Opuntia species from semiarid lands of central Mexico.</title>
        <authorList>
            <person name="Delgado-Sanchez P."/>
            <person name="Jimenez-Bremont J.F."/>
            <person name="Guerrero-Gonzalez Mde L."/>
            <person name="Flores J."/>
        </authorList>
    </citation>
    <scope>NUCLEOTIDE SEQUENCE</scope>
    <source>
        <tissue evidence="3">Cladode</tissue>
    </source>
</reference>
<feature type="region of interest" description="Disordered" evidence="2">
    <location>
        <begin position="118"/>
        <end position="152"/>
    </location>
</feature>